<evidence type="ECO:0000259" key="6">
    <source>
        <dbReference type="PROSITE" id="PS50089"/>
    </source>
</evidence>
<dbReference type="InterPro" id="IPR032675">
    <property type="entry name" value="LRR_dom_sf"/>
</dbReference>
<dbReference type="PANTHER" id="PTHR24111:SF0">
    <property type="entry name" value="LEUCINE-RICH REPEAT-CONTAINING PROTEIN"/>
    <property type="match status" value="1"/>
</dbReference>
<dbReference type="AlphaFoldDB" id="A0A816RB63"/>
<evidence type="ECO:0000256" key="3">
    <source>
        <dbReference type="ARBA" id="ARBA00022771"/>
    </source>
</evidence>
<dbReference type="SUPFAM" id="SSF57850">
    <property type="entry name" value="RING/U-box"/>
    <property type="match status" value="1"/>
</dbReference>
<evidence type="ECO:0000313" key="11">
    <source>
        <dbReference type="Proteomes" id="UP000663856"/>
    </source>
</evidence>
<dbReference type="EMBL" id="CAJOBF010006118">
    <property type="protein sequence ID" value="CAF4197070.1"/>
    <property type="molecule type" value="Genomic_DNA"/>
</dbReference>
<dbReference type="EMBL" id="CAJOBG010000279">
    <property type="protein sequence ID" value="CAF3790601.1"/>
    <property type="molecule type" value="Genomic_DNA"/>
</dbReference>
<dbReference type="Gene3D" id="3.30.40.10">
    <property type="entry name" value="Zinc/RING finger domain, C3HC4 (zinc finger)"/>
    <property type="match status" value="2"/>
</dbReference>
<dbReference type="InterPro" id="IPR001611">
    <property type="entry name" value="Leu-rich_rpt"/>
</dbReference>
<dbReference type="PROSITE" id="PS00518">
    <property type="entry name" value="ZF_RING_1"/>
    <property type="match status" value="1"/>
</dbReference>
<protein>
    <recommendedName>
        <fullName evidence="6">RING-type domain-containing protein</fullName>
    </recommendedName>
</protein>
<keyword evidence="2" id="KW-0677">Repeat</keyword>
<dbReference type="InterPro" id="IPR017907">
    <property type="entry name" value="Znf_RING_CS"/>
</dbReference>
<name>A0A816RB63_9BILA</name>
<dbReference type="InterPro" id="IPR018957">
    <property type="entry name" value="Znf_C3HC4_RING-type"/>
</dbReference>
<dbReference type="InterPro" id="IPR001841">
    <property type="entry name" value="Znf_RING"/>
</dbReference>
<keyword evidence="3 5" id="KW-0863">Zinc-finger</keyword>
<dbReference type="InterPro" id="IPR052201">
    <property type="entry name" value="LRR-containing_regulator"/>
</dbReference>
<evidence type="ECO:0000313" key="10">
    <source>
        <dbReference type="EMBL" id="CAF4197070.1"/>
    </source>
</evidence>
<evidence type="ECO:0000256" key="5">
    <source>
        <dbReference type="PROSITE-ProRule" id="PRU00175"/>
    </source>
</evidence>
<evidence type="ECO:0000313" key="9">
    <source>
        <dbReference type="EMBL" id="CAF3790601.1"/>
    </source>
</evidence>
<evidence type="ECO:0000313" key="8">
    <source>
        <dbReference type="EMBL" id="CAF2068746.1"/>
    </source>
</evidence>
<dbReference type="InterPro" id="IPR013083">
    <property type="entry name" value="Znf_RING/FYVE/PHD"/>
</dbReference>
<keyword evidence="12" id="KW-1185">Reference proteome</keyword>
<dbReference type="EMBL" id="CAJNRF010005229">
    <property type="protein sequence ID" value="CAF2068746.1"/>
    <property type="molecule type" value="Genomic_DNA"/>
</dbReference>
<dbReference type="EMBL" id="CAJNRG010000064">
    <property type="protein sequence ID" value="CAF1959086.1"/>
    <property type="molecule type" value="Genomic_DNA"/>
</dbReference>
<dbReference type="PROSITE" id="PS50089">
    <property type="entry name" value="ZF_RING_2"/>
    <property type="match status" value="1"/>
</dbReference>
<evidence type="ECO:0000256" key="1">
    <source>
        <dbReference type="ARBA" id="ARBA00022723"/>
    </source>
</evidence>
<evidence type="ECO:0000313" key="7">
    <source>
        <dbReference type="EMBL" id="CAF1959086.1"/>
    </source>
</evidence>
<evidence type="ECO:0000256" key="4">
    <source>
        <dbReference type="ARBA" id="ARBA00022833"/>
    </source>
</evidence>
<dbReference type="Pfam" id="PF13516">
    <property type="entry name" value="LRR_6"/>
    <property type="match status" value="4"/>
</dbReference>
<keyword evidence="4" id="KW-0862">Zinc</keyword>
<dbReference type="PANTHER" id="PTHR24111">
    <property type="entry name" value="LEUCINE-RICH REPEAT-CONTAINING PROTEIN 34"/>
    <property type="match status" value="1"/>
</dbReference>
<dbReference type="SUPFAM" id="SSF52047">
    <property type="entry name" value="RNI-like"/>
    <property type="match status" value="1"/>
</dbReference>
<dbReference type="SMART" id="SM00368">
    <property type="entry name" value="LRR_RI"/>
    <property type="match status" value="3"/>
</dbReference>
<dbReference type="SMART" id="SM00184">
    <property type="entry name" value="RING"/>
    <property type="match status" value="1"/>
</dbReference>
<dbReference type="GO" id="GO:0008270">
    <property type="term" value="F:zinc ion binding"/>
    <property type="evidence" value="ECO:0007669"/>
    <property type="project" value="UniProtKB-KW"/>
</dbReference>
<dbReference type="Proteomes" id="UP000663856">
    <property type="component" value="Unassembled WGS sequence"/>
</dbReference>
<dbReference type="Proteomes" id="UP000663842">
    <property type="component" value="Unassembled WGS sequence"/>
</dbReference>
<dbReference type="Gene3D" id="3.80.10.10">
    <property type="entry name" value="Ribonuclease Inhibitor"/>
    <property type="match status" value="1"/>
</dbReference>
<gene>
    <name evidence="9" type="ORF">OVN521_LOCUS3282</name>
    <name evidence="10" type="ORF">UXM345_LOCUS27784</name>
    <name evidence="8" type="ORF">WKI299_LOCUS13751</name>
    <name evidence="7" type="ORF">XDN619_LOCUS1274</name>
</gene>
<accession>A0A816RB63</accession>
<evidence type="ECO:0000256" key="2">
    <source>
        <dbReference type="ARBA" id="ARBA00022737"/>
    </source>
</evidence>
<organism evidence="8 11">
    <name type="scientific">Rotaria magnacalcarata</name>
    <dbReference type="NCBI Taxonomy" id="392030"/>
    <lineage>
        <taxon>Eukaryota</taxon>
        <taxon>Metazoa</taxon>
        <taxon>Spiralia</taxon>
        <taxon>Gnathifera</taxon>
        <taxon>Rotifera</taxon>
        <taxon>Eurotatoria</taxon>
        <taxon>Bdelloidea</taxon>
        <taxon>Philodinida</taxon>
        <taxon>Philodinidae</taxon>
        <taxon>Rotaria</taxon>
    </lineage>
</organism>
<feature type="domain" description="RING-type" evidence="6">
    <location>
        <begin position="21"/>
        <end position="60"/>
    </location>
</feature>
<proteinExistence type="predicted"/>
<sequence>MSQNVDYDYENEELIDINLKCSICNEAMIDPVVTQCHHSFCRLCLEKWIQTDRLTCPSCRNGITINNSTAVTLLNFISMLDRILVKCKLCQQSNIQRGNFQDHIDKICTRKIIICKANVNGCSWSGPREQFQIHLDICTYLSLNDRRQHENSENLEKTTLELTHNHNFISQEENINGDLTLSHENEPIQIIQNQTIGDRIRNRIANEECVNLHIFDEHITAQDMLCIVSAFPNNTTLKYLELAKCSLRDIGVMFLTTHLSMCTHLQYLDLYDNSITDKGVQYLSNMLQLNRSLSVLRLGLNNITNKGLEMLVNTAVNHNQNLKHLSLFGNKLIDASCIYSVFHLIRNNRSIKKLNLEECNIFWHARKSIQLYRIMYYRTDLQILL</sequence>
<reference evidence="8" key="1">
    <citation type="submission" date="2021-02" db="EMBL/GenBank/DDBJ databases">
        <authorList>
            <person name="Nowell W R."/>
        </authorList>
    </citation>
    <scope>NUCLEOTIDE SEQUENCE</scope>
</reference>
<comment type="caution">
    <text evidence="8">The sequence shown here is derived from an EMBL/GenBank/DDBJ whole genome shotgun (WGS) entry which is preliminary data.</text>
</comment>
<evidence type="ECO:0000313" key="12">
    <source>
        <dbReference type="Proteomes" id="UP000663866"/>
    </source>
</evidence>
<dbReference type="Proteomes" id="UP000663887">
    <property type="component" value="Unassembled WGS sequence"/>
</dbReference>
<keyword evidence="1" id="KW-0479">Metal-binding</keyword>
<dbReference type="Proteomes" id="UP000663866">
    <property type="component" value="Unassembled WGS sequence"/>
</dbReference>
<dbReference type="Pfam" id="PF00097">
    <property type="entry name" value="zf-C3HC4"/>
    <property type="match status" value="1"/>
</dbReference>